<keyword evidence="8 11" id="KW-1133">Transmembrane helix</keyword>
<dbReference type="PROSITE" id="PS50885">
    <property type="entry name" value="HAMP"/>
    <property type="match status" value="1"/>
</dbReference>
<dbReference type="InterPro" id="IPR003594">
    <property type="entry name" value="HATPase_dom"/>
</dbReference>
<evidence type="ECO:0000256" key="4">
    <source>
        <dbReference type="ARBA" id="ARBA00022553"/>
    </source>
</evidence>
<sequence length="472" mass="53587">MAAKGLQSNTRLITRAYATLLVTLMIVISFATISVVGIHLVRSKQATANQLISTLENSFSDYKPDWDYWRDTAPVNVHNTFVRVKVVHADKPNRRYYLRGTADFLADQWESWPLLHNIQYRPDQGLFYHESVRERYNKKTWVTYDVWLSLNNIIELFKLILVIVISTTLLGFVVGIWLISWLAKRINKPLEELTADSQQIATSDTDYHQELPVFNSSREVHDLSLAFNHLLRSLNDRIRRDHQFVSDASHELRTPLAAIRGHSELLRRHAKQHPEIIPDSVAMIASETLKMQHLIESLLQLSRMDHTTFKLADFDLTAMVHQVTATFQEQIPQELLKQGPAQVTAYANNEQVEQILVALLENASKYAPQNSTITVKIRTTTDWVDLSVCDQGCGVSDDDKEKIFDRFYRVDSSRSQKIAGSGLGLAIAHQLATLNHARLVVTDNLPQGSCFTLVLPRNQAVSAANPGTLEKL</sequence>
<dbReference type="FunFam" id="1.10.287.130:FF:000001">
    <property type="entry name" value="Two-component sensor histidine kinase"/>
    <property type="match status" value="1"/>
</dbReference>
<dbReference type="Gene3D" id="1.10.287.130">
    <property type="match status" value="1"/>
</dbReference>
<dbReference type="Proteomes" id="UP000028700">
    <property type="component" value="Unassembled WGS sequence"/>
</dbReference>
<dbReference type="InterPro" id="IPR036097">
    <property type="entry name" value="HisK_dim/P_sf"/>
</dbReference>
<dbReference type="InterPro" id="IPR036890">
    <property type="entry name" value="HATPase_C_sf"/>
</dbReference>
<name>A0A081BKG7_9LACO</name>
<gene>
    <name evidence="14" type="ORF">LOSG293_360070</name>
</gene>
<dbReference type="GO" id="GO:0000155">
    <property type="term" value="F:phosphorelay sensor kinase activity"/>
    <property type="evidence" value="ECO:0007669"/>
    <property type="project" value="InterPro"/>
</dbReference>
<dbReference type="STRING" id="1291743.LOSG293_360070"/>
<dbReference type="eggNOG" id="COG2205">
    <property type="taxonomic scope" value="Bacteria"/>
</dbReference>
<dbReference type="InterPro" id="IPR050428">
    <property type="entry name" value="TCS_sensor_his_kinase"/>
</dbReference>
<evidence type="ECO:0000313" key="15">
    <source>
        <dbReference type="Proteomes" id="UP000028700"/>
    </source>
</evidence>
<dbReference type="Gene3D" id="6.10.340.10">
    <property type="match status" value="1"/>
</dbReference>
<comment type="subcellular location">
    <subcellularLocation>
        <location evidence="2">Membrane</location>
    </subcellularLocation>
</comment>
<feature type="transmembrane region" description="Helical" evidence="11">
    <location>
        <begin position="16"/>
        <end position="41"/>
    </location>
</feature>
<keyword evidence="4" id="KW-0597">Phosphoprotein</keyword>
<dbReference type="EC" id="2.7.13.3" evidence="3"/>
<keyword evidence="7 14" id="KW-0418">Kinase</keyword>
<dbReference type="InterPro" id="IPR003660">
    <property type="entry name" value="HAMP_dom"/>
</dbReference>
<dbReference type="InterPro" id="IPR005467">
    <property type="entry name" value="His_kinase_dom"/>
</dbReference>
<dbReference type="EMBL" id="BBJM01000036">
    <property type="protein sequence ID" value="GAK48535.1"/>
    <property type="molecule type" value="Genomic_DNA"/>
</dbReference>
<dbReference type="PROSITE" id="PS50109">
    <property type="entry name" value="HIS_KIN"/>
    <property type="match status" value="1"/>
</dbReference>
<dbReference type="GO" id="GO:0005886">
    <property type="term" value="C:plasma membrane"/>
    <property type="evidence" value="ECO:0007669"/>
    <property type="project" value="TreeGrafter"/>
</dbReference>
<evidence type="ECO:0000256" key="3">
    <source>
        <dbReference type="ARBA" id="ARBA00012438"/>
    </source>
</evidence>
<dbReference type="Pfam" id="PF00512">
    <property type="entry name" value="HisKA"/>
    <property type="match status" value="1"/>
</dbReference>
<dbReference type="CDD" id="cd06225">
    <property type="entry name" value="HAMP"/>
    <property type="match status" value="1"/>
</dbReference>
<keyword evidence="9" id="KW-0902">Two-component regulatory system</keyword>
<protein>
    <recommendedName>
        <fullName evidence="3">histidine kinase</fullName>
        <ecNumber evidence="3">2.7.13.3</ecNumber>
    </recommendedName>
</protein>
<evidence type="ECO:0000256" key="8">
    <source>
        <dbReference type="ARBA" id="ARBA00022989"/>
    </source>
</evidence>
<accession>A0A081BKG7</accession>
<dbReference type="PANTHER" id="PTHR45436">
    <property type="entry name" value="SENSOR HISTIDINE KINASE YKOH"/>
    <property type="match status" value="1"/>
</dbReference>
<evidence type="ECO:0000259" key="12">
    <source>
        <dbReference type="PROSITE" id="PS50109"/>
    </source>
</evidence>
<dbReference type="Gene3D" id="3.30.565.10">
    <property type="entry name" value="Histidine kinase-like ATPase, C-terminal domain"/>
    <property type="match status" value="1"/>
</dbReference>
<comment type="catalytic activity">
    <reaction evidence="1">
        <text>ATP + protein L-histidine = ADP + protein N-phospho-L-histidine.</text>
        <dbReference type="EC" id="2.7.13.3"/>
    </reaction>
</comment>
<dbReference type="SMART" id="SM00387">
    <property type="entry name" value="HATPase_c"/>
    <property type="match status" value="1"/>
</dbReference>
<dbReference type="SMART" id="SM00388">
    <property type="entry name" value="HisKA"/>
    <property type="match status" value="1"/>
</dbReference>
<keyword evidence="5" id="KW-0808">Transferase</keyword>
<dbReference type="SUPFAM" id="SSF55874">
    <property type="entry name" value="ATPase domain of HSP90 chaperone/DNA topoisomerase II/histidine kinase"/>
    <property type="match status" value="1"/>
</dbReference>
<dbReference type="CDD" id="cd00082">
    <property type="entry name" value="HisKA"/>
    <property type="match status" value="1"/>
</dbReference>
<reference evidence="14" key="1">
    <citation type="journal article" date="2014" name="Genome Announc.">
        <title>Draft Genome Sequence of Lactobacillus oryzae Strain SG293T.</title>
        <authorList>
            <person name="Tanizawa Y."/>
            <person name="Fujisawa T."/>
            <person name="Mochizuki T."/>
            <person name="Kaminuma E."/>
            <person name="Nakamura Y."/>
            <person name="Tohno M."/>
        </authorList>
    </citation>
    <scope>NUCLEOTIDE SEQUENCE [LARGE SCALE GENOMIC DNA]</scope>
    <source>
        <strain evidence="14">SG293</strain>
    </source>
</reference>
<dbReference type="InterPro" id="IPR004358">
    <property type="entry name" value="Sig_transdc_His_kin-like_C"/>
</dbReference>
<evidence type="ECO:0000256" key="7">
    <source>
        <dbReference type="ARBA" id="ARBA00022777"/>
    </source>
</evidence>
<dbReference type="FunFam" id="3.30.565.10:FF:000006">
    <property type="entry name" value="Sensor histidine kinase WalK"/>
    <property type="match status" value="1"/>
</dbReference>
<feature type="transmembrane region" description="Helical" evidence="11">
    <location>
        <begin position="159"/>
        <end position="183"/>
    </location>
</feature>
<dbReference type="OrthoDB" id="9786919at2"/>
<dbReference type="InterPro" id="IPR003661">
    <property type="entry name" value="HisK_dim/P_dom"/>
</dbReference>
<evidence type="ECO:0000256" key="5">
    <source>
        <dbReference type="ARBA" id="ARBA00022679"/>
    </source>
</evidence>
<comment type="caution">
    <text evidence="14">The sequence shown here is derived from an EMBL/GenBank/DDBJ whole genome shotgun (WGS) entry which is preliminary data.</text>
</comment>
<dbReference type="SUPFAM" id="SSF47384">
    <property type="entry name" value="Homodimeric domain of signal transducing histidine kinase"/>
    <property type="match status" value="1"/>
</dbReference>
<dbReference type="PRINTS" id="PR00344">
    <property type="entry name" value="BCTRLSENSOR"/>
</dbReference>
<evidence type="ECO:0000256" key="11">
    <source>
        <dbReference type="SAM" id="Phobius"/>
    </source>
</evidence>
<evidence type="ECO:0000259" key="13">
    <source>
        <dbReference type="PROSITE" id="PS50885"/>
    </source>
</evidence>
<evidence type="ECO:0000256" key="2">
    <source>
        <dbReference type="ARBA" id="ARBA00004370"/>
    </source>
</evidence>
<dbReference type="RefSeq" id="WP_034529251.1">
    <property type="nucleotide sequence ID" value="NZ_BBJM01000036.1"/>
</dbReference>
<evidence type="ECO:0000256" key="9">
    <source>
        <dbReference type="ARBA" id="ARBA00023012"/>
    </source>
</evidence>
<dbReference type="SUPFAM" id="SSF158472">
    <property type="entry name" value="HAMP domain-like"/>
    <property type="match status" value="1"/>
</dbReference>
<evidence type="ECO:0000313" key="14">
    <source>
        <dbReference type="EMBL" id="GAK48535.1"/>
    </source>
</evidence>
<dbReference type="SMART" id="SM00304">
    <property type="entry name" value="HAMP"/>
    <property type="match status" value="1"/>
</dbReference>
<keyword evidence="15" id="KW-1185">Reference proteome</keyword>
<dbReference type="Pfam" id="PF00672">
    <property type="entry name" value="HAMP"/>
    <property type="match status" value="1"/>
</dbReference>
<evidence type="ECO:0000256" key="10">
    <source>
        <dbReference type="ARBA" id="ARBA00023136"/>
    </source>
</evidence>
<organism evidence="14 15">
    <name type="scientific">Secundilactobacillus oryzae JCM 18671</name>
    <dbReference type="NCBI Taxonomy" id="1291743"/>
    <lineage>
        <taxon>Bacteria</taxon>
        <taxon>Bacillati</taxon>
        <taxon>Bacillota</taxon>
        <taxon>Bacilli</taxon>
        <taxon>Lactobacillales</taxon>
        <taxon>Lactobacillaceae</taxon>
        <taxon>Secundilactobacillus</taxon>
    </lineage>
</organism>
<feature type="domain" description="Histidine kinase" evidence="12">
    <location>
        <begin position="247"/>
        <end position="459"/>
    </location>
</feature>
<keyword evidence="10 11" id="KW-0472">Membrane</keyword>
<evidence type="ECO:0000256" key="1">
    <source>
        <dbReference type="ARBA" id="ARBA00000085"/>
    </source>
</evidence>
<feature type="domain" description="HAMP" evidence="13">
    <location>
        <begin position="184"/>
        <end position="239"/>
    </location>
</feature>
<dbReference type="AlphaFoldDB" id="A0A081BKG7"/>
<dbReference type="PANTHER" id="PTHR45436:SF5">
    <property type="entry name" value="SENSOR HISTIDINE KINASE TRCS"/>
    <property type="match status" value="1"/>
</dbReference>
<proteinExistence type="predicted"/>
<dbReference type="Pfam" id="PF02518">
    <property type="entry name" value="HATPase_c"/>
    <property type="match status" value="1"/>
</dbReference>
<evidence type="ECO:0000256" key="6">
    <source>
        <dbReference type="ARBA" id="ARBA00022692"/>
    </source>
</evidence>
<keyword evidence="6 11" id="KW-0812">Transmembrane</keyword>